<keyword evidence="4" id="KW-0418">Kinase</keyword>
<keyword evidence="4" id="KW-0675">Receptor</keyword>
<name>A0A2Z7AT15_9LAMI</name>
<feature type="compositionally biased region" description="Low complexity" evidence="2">
    <location>
        <begin position="306"/>
        <end position="323"/>
    </location>
</feature>
<gene>
    <name evidence="4" type="ORF">F511_01974</name>
</gene>
<evidence type="ECO:0000313" key="5">
    <source>
        <dbReference type="Proteomes" id="UP000250235"/>
    </source>
</evidence>
<dbReference type="Pfam" id="PF13976">
    <property type="entry name" value="gag_pre-integrs"/>
    <property type="match status" value="1"/>
</dbReference>
<evidence type="ECO:0000259" key="3">
    <source>
        <dbReference type="PROSITE" id="PS50994"/>
    </source>
</evidence>
<sequence>MARGGGGQVANQLPIVRTTLEDSSSPYYLHNGDHPGLTLVSNPLIGSNYNTWRRAMIVALTAKNKLGFIDRSIDRPRSEDLLYGSWIRCNSMVISWILNSVARNIADSLMYMQTAEEIWTDLYERFHESNAPRIYQIKKLLSGLQQGSMDVSSYYTKLRTLWDELRDYQPTSACTCGSMREWFNYQNQECVMHFLMGLNDSYAQVRAQVLMIEPLPTIAKVFALVIQEERQRSIHYDVSKAGVDHSGILSNVNSSANTATSLRTSQNSKGGRGDRIICSHCHFRNHTVDKCYKLHGYPPGHPKFKSQISQGSAHAHQASSSSETHQETQQIDHSDSLTQSQCKQLIEFLSSKLQTRQNLLMEHQPETTVSCLTGICSATSHIPAITRKDWIMDTGATHHICCSLSMFKSSRAIQSKVVLPNTLTIPVTIAGTVAVTSNLVLQNVLYVPVFQFNLLSVSSLTDNHNCSVSFMSDSCKIQDISQIRMIGMGKRIGNLYVLQQPDRFLPSYICNTFVSNSELWHRRMGHPSFNKLSSLKNVLNIENTDIVNICHSCHLSKQRRLPLASRNNISARIFELLHIDTWGPFSQTSVDGFRFFFTIVDDHSRYTWVYMLKSKSDVLSIFPDFCRMVSTQFGVTVKSVRSDNAPELGFADFFAKAGITHYHSCVERPQQNSVVERKHQHILNVARALLFQSHIPLDYWCDCINTSVYLINRTPSPILAHKTPFELLHGKLPSYSHLKVFGCLCYASTLLSSRHKFSPRAIRCVFIGYPPGYKGYKLLNLETNEIFISRDVIFHENTFPYQNTSPMSLSDMTFEVSPSSQITPSIPADAQQHSRTSRPHNTPSHLRDYHCYSISTPCSTSTAHPIHPLVNYSKLSSSHRAFVQNISSILEPTTFSQAVSLPEWRQAMDEELKALELNHTWSIVSLPQGKSAVGCRWVYKAKFAADGSLQRYKARLVAKGYTQQEGLDYLETFSPVAKLVTVRTLLALAAVRGWFLIQLDVNNAFLHGDLTEEVYMTLPPGFCSEGELPSRAVCKLHKSIYGLKQASRQWFAKFSSTLLSIGFIQSHADNSLFIRSDKNIFLALVVYVDDIVIATNDQNAASELKDFLNSKFKLKDLGNLKYFLGIEVARSTRGVSICQRNYAMTLLTEAGLLGCKPRTTPMEANTKLAQDSGEMLSDPASYRRLIGRLLYLTITRPDLVFAVNKLSQYVSMPRIPHMEAALNILKYVKGTVGQGLFYSSSSDLKLRAFSDADWGACLDTRRSVTGYCVFLGESLISWRAKKQQTVSRSSAEAEYRSLAASTCEILWIHQLLADLGVTYNEPTVLFCDSQAAVHIASNPVFHERTKHIDIDCHIVREKVQQKIVKLMHVSSERQLADLFTKPLLPSRFHNLLKKMGVHNIHDSS</sequence>
<keyword evidence="5" id="KW-1185">Reference proteome</keyword>
<feature type="domain" description="Integrase catalytic" evidence="3">
    <location>
        <begin position="558"/>
        <end position="732"/>
    </location>
</feature>
<keyword evidence="1" id="KW-0378">Hydrolase</keyword>
<dbReference type="SUPFAM" id="SSF56672">
    <property type="entry name" value="DNA/RNA polymerases"/>
    <property type="match status" value="1"/>
</dbReference>
<dbReference type="Pfam" id="PF25597">
    <property type="entry name" value="SH3_retrovirus"/>
    <property type="match status" value="1"/>
</dbReference>
<dbReference type="Pfam" id="PF22936">
    <property type="entry name" value="Pol_BBD"/>
    <property type="match status" value="1"/>
</dbReference>
<dbReference type="Pfam" id="PF14244">
    <property type="entry name" value="Retrotran_gag_3"/>
    <property type="match status" value="1"/>
</dbReference>
<accession>A0A2Z7AT15</accession>
<dbReference type="InterPro" id="IPR057670">
    <property type="entry name" value="SH3_retrovirus"/>
</dbReference>
<dbReference type="Gene3D" id="3.30.420.10">
    <property type="entry name" value="Ribonuclease H-like superfamily/Ribonuclease H"/>
    <property type="match status" value="1"/>
</dbReference>
<dbReference type="GO" id="GO:0015074">
    <property type="term" value="P:DNA integration"/>
    <property type="evidence" value="ECO:0007669"/>
    <property type="project" value="InterPro"/>
</dbReference>
<dbReference type="CDD" id="cd09272">
    <property type="entry name" value="RNase_HI_RT_Ty1"/>
    <property type="match status" value="1"/>
</dbReference>
<evidence type="ECO:0000256" key="2">
    <source>
        <dbReference type="SAM" id="MobiDB-lite"/>
    </source>
</evidence>
<proteinExistence type="predicted"/>
<evidence type="ECO:0000313" key="4">
    <source>
        <dbReference type="EMBL" id="KZV25004.1"/>
    </source>
</evidence>
<keyword evidence="1" id="KW-0064">Aspartyl protease</keyword>
<organism evidence="4 5">
    <name type="scientific">Dorcoceras hygrometricum</name>
    <dbReference type="NCBI Taxonomy" id="472368"/>
    <lineage>
        <taxon>Eukaryota</taxon>
        <taxon>Viridiplantae</taxon>
        <taxon>Streptophyta</taxon>
        <taxon>Embryophyta</taxon>
        <taxon>Tracheophyta</taxon>
        <taxon>Spermatophyta</taxon>
        <taxon>Magnoliopsida</taxon>
        <taxon>eudicotyledons</taxon>
        <taxon>Gunneridae</taxon>
        <taxon>Pentapetalae</taxon>
        <taxon>asterids</taxon>
        <taxon>lamiids</taxon>
        <taxon>Lamiales</taxon>
        <taxon>Gesneriaceae</taxon>
        <taxon>Didymocarpoideae</taxon>
        <taxon>Trichosporeae</taxon>
        <taxon>Loxocarpinae</taxon>
        <taxon>Dorcoceras</taxon>
    </lineage>
</organism>
<dbReference type="GO" id="GO:0003676">
    <property type="term" value="F:nucleic acid binding"/>
    <property type="evidence" value="ECO:0007669"/>
    <property type="project" value="InterPro"/>
</dbReference>
<dbReference type="Proteomes" id="UP000250235">
    <property type="component" value="Unassembled WGS sequence"/>
</dbReference>
<dbReference type="InterPro" id="IPR013103">
    <property type="entry name" value="RVT_2"/>
</dbReference>
<evidence type="ECO:0000256" key="1">
    <source>
        <dbReference type="ARBA" id="ARBA00022750"/>
    </source>
</evidence>
<feature type="region of interest" description="Disordered" evidence="2">
    <location>
        <begin position="302"/>
        <end position="334"/>
    </location>
</feature>
<reference evidence="4 5" key="1">
    <citation type="journal article" date="2015" name="Proc. Natl. Acad. Sci. U.S.A.">
        <title>The resurrection genome of Boea hygrometrica: A blueprint for survival of dehydration.</title>
        <authorList>
            <person name="Xiao L."/>
            <person name="Yang G."/>
            <person name="Zhang L."/>
            <person name="Yang X."/>
            <person name="Zhao S."/>
            <person name="Ji Z."/>
            <person name="Zhou Q."/>
            <person name="Hu M."/>
            <person name="Wang Y."/>
            <person name="Chen M."/>
            <person name="Xu Y."/>
            <person name="Jin H."/>
            <person name="Xiao X."/>
            <person name="Hu G."/>
            <person name="Bao F."/>
            <person name="Hu Y."/>
            <person name="Wan P."/>
            <person name="Li L."/>
            <person name="Deng X."/>
            <person name="Kuang T."/>
            <person name="Xiang C."/>
            <person name="Zhu J.K."/>
            <person name="Oliver M.J."/>
            <person name="He Y."/>
        </authorList>
    </citation>
    <scope>NUCLEOTIDE SEQUENCE [LARGE SCALE GENOMIC DNA]</scope>
    <source>
        <strain evidence="5">cv. XS01</strain>
    </source>
</reference>
<dbReference type="EMBL" id="KV012487">
    <property type="protein sequence ID" value="KZV25004.1"/>
    <property type="molecule type" value="Genomic_DNA"/>
</dbReference>
<dbReference type="InterPro" id="IPR012337">
    <property type="entry name" value="RNaseH-like_sf"/>
</dbReference>
<dbReference type="InterPro" id="IPR025724">
    <property type="entry name" value="GAG-pre-integrase_dom"/>
</dbReference>
<feature type="region of interest" description="Disordered" evidence="2">
    <location>
        <begin position="818"/>
        <end position="844"/>
    </location>
</feature>
<dbReference type="PROSITE" id="PS50994">
    <property type="entry name" value="INTEGRASE"/>
    <property type="match status" value="1"/>
</dbReference>
<dbReference type="PANTHER" id="PTHR11439">
    <property type="entry name" value="GAG-POL-RELATED RETROTRANSPOSON"/>
    <property type="match status" value="1"/>
</dbReference>
<dbReference type="SUPFAM" id="SSF53098">
    <property type="entry name" value="Ribonuclease H-like"/>
    <property type="match status" value="1"/>
</dbReference>
<dbReference type="InterPro" id="IPR036397">
    <property type="entry name" value="RNaseH_sf"/>
</dbReference>
<dbReference type="Pfam" id="PF03732">
    <property type="entry name" value="Retrotrans_gag"/>
    <property type="match status" value="1"/>
</dbReference>
<dbReference type="Pfam" id="PF07727">
    <property type="entry name" value="RVT_2"/>
    <property type="match status" value="1"/>
</dbReference>
<dbReference type="InterPro" id="IPR001584">
    <property type="entry name" value="Integrase_cat-core"/>
</dbReference>
<feature type="compositionally biased region" description="Polar residues" evidence="2">
    <location>
        <begin position="831"/>
        <end position="844"/>
    </location>
</feature>
<dbReference type="OrthoDB" id="414945at2759"/>
<dbReference type="GO" id="GO:0016301">
    <property type="term" value="F:kinase activity"/>
    <property type="evidence" value="ECO:0007669"/>
    <property type="project" value="UniProtKB-KW"/>
</dbReference>
<dbReference type="InterPro" id="IPR005162">
    <property type="entry name" value="Retrotrans_gag_dom"/>
</dbReference>
<dbReference type="InterPro" id="IPR029472">
    <property type="entry name" value="Copia-like_N"/>
</dbReference>
<dbReference type="GO" id="GO:0004190">
    <property type="term" value="F:aspartic-type endopeptidase activity"/>
    <property type="evidence" value="ECO:0007669"/>
    <property type="project" value="UniProtKB-KW"/>
</dbReference>
<keyword evidence="4" id="KW-0808">Transferase</keyword>
<dbReference type="InterPro" id="IPR054722">
    <property type="entry name" value="PolX-like_BBD"/>
</dbReference>
<dbReference type="InterPro" id="IPR043502">
    <property type="entry name" value="DNA/RNA_pol_sf"/>
</dbReference>
<feature type="compositionally biased region" description="Basic and acidic residues" evidence="2">
    <location>
        <begin position="324"/>
        <end position="334"/>
    </location>
</feature>
<protein>
    <submittedName>
        <fullName evidence="4">Cysteine-rich RLK (Receptor-like protein kinase) 8</fullName>
    </submittedName>
</protein>
<dbReference type="PANTHER" id="PTHR11439:SF498">
    <property type="entry name" value="DNAK FAMILY PROTEIN"/>
    <property type="match status" value="1"/>
</dbReference>
<keyword evidence="1" id="KW-0645">Protease</keyword>
<dbReference type="Pfam" id="PF00665">
    <property type="entry name" value="rve"/>
    <property type="match status" value="1"/>
</dbReference>